<proteinExistence type="predicted"/>
<keyword evidence="2" id="KW-1185">Reference proteome</keyword>
<sequence length="138" mass="15446">MGSIEKTNDNVKYAFHAQRRHYGKKGRGLGGTYQPEFTASPASYEVIACHYGHSSNTARVGGDSNKFWAATCTQPEKRGSRLEEQDGTQRVHGEMVFDHLNGAVDYWFARVVDTGIRNNHVEGFDRVLGSQGRYSGFR</sequence>
<evidence type="ECO:0000313" key="1">
    <source>
        <dbReference type="EMBL" id="KAF4452217.1"/>
    </source>
</evidence>
<reference evidence="1 2" key="1">
    <citation type="submission" date="2020-01" db="EMBL/GenBank/DDBJ databases">
        <title>Identification and distribution of gene clusters putatively required for synthesis of sphingolipid metabolism inhibitors in phylogenetically diverse species of the filamentous fungus Fusarium.</title>
        <authorList>
            <person name="Kim H.-S."/>
            <person name="Busman M."/>
            <person name="Brown D.W."/>
            <person name="Divon H."/>
            <person name="Uhlig S."/>
            <person name="Proctor R.H."/>
        </authorList>
    </citation>
    <scope>NUCLEOTIDE SEQUENCE [LARGE SCALE GENOMIC DNA]</scope>
    <source>
        <strain evidence="1 2">NRRL 20459</strain>
    </source>
</reference>
<dbReference type="EMBL" id="JAADYS010002990">
    <property type="protein sequence ID" value="KAF4452217.1"/>
    <property type="molecule type" value="Genomic_DNA"/>
</dbReference>
<accession>A0A8H4KKY8</accession>
<gene>
    <name evidence="1" type="ORF">FALBO_16221</name>
</gene>
<organism evidence="1 2">
    <name type="scientific">Fusarium albosuccineum</name>
    <dbReference type="NCBI Taxonomy" id="1237068"/>
    <lineage>
        <taxon>Eukaryota</taxon>
        <taxon>Fungi</taxon>
        <taxon>Dikarya</taxon>
        <taxon>Ascomycota</taxon>
        <taxon>Pezizomycotina</taxon>
        <taxon>Sordariomycetes</taxon>
        <taxon>Hypocreomycetidae</taxon>
        <taxon>Hypocreales</taxon>
        <taxon>Nectriaceae</taxon>
        <taxon>Fusarium</taxon>
        <taxon>Fusarium decemcellulare species complex</taxon>
    </lineage>
</organism>
<comment type="caution">
    <text evidence="1">The sequence shown here is derived from an EMBL/GenBank/DDBJ whole genome shotgun (WGS) entry which is preliminary data.</text>
</comment>
<name>A0A8H4KKY8_9HYPO</name>
<evidence type="ECO:0000313" key="2">
    <source>
        <dbReference type="Proteomes" id="UP000554235"/>
    </source>
</evidence>
<dbReference type="Proteomes" id="UP000554235">
    <property type="component" value="Unassembled WGS sequence"/>
</dbReference>
<dbReference type="AlphaFoldDB" id="A0A8H4KKY8"/>
<protein>
    <submittedName>
        <fullName evidence="1">Uncharacterized protein</fullName>
    </submittedName>
</protein>